<sequence length="300" mass="33799">MLSRIFALLSLVMLTPFVQAMAVSAGSLITLPDFPSQNIEPRPVHVWLPDGYPSGGPYEVLYMHDGQMLFDDKTSWNKQEWGVDEVASKLMAAEQVRPFIVVGIENITAKRHAEYFPQKAWGLMPAEARAQKHPLNNTELLADNYLKFIVEELKPYIDENYSVMGKRSSTHIAGSSMGGLISLYALMEYPEVFASAAAVSTHWPGINPGDPLPVAESIRDYLRVNLPKPGSHRIYFDHGTETLDAHYPEHQKKVDAIMREKGYSDARWTTRVFTGHAHDERSWQSRLTIPLLFLFATDAP</sequence>
<accession>A0A1Q2M789</accession>
<dbReference type="PANTHER" id="PTHR48098:SF6">
    <property type="entry name" value="FERRI-BACILLIBACTIN ESTERASE BESA"/>
    <property type="match status" value="1"/>
</dbReference>
<protein>
    <recommendedName>
        <fullName evidence="4">Esterase</fullName>
    </recommendedName>
</protein>
<dbReference type="AlphaFoldDB" id="A0A1Q2M789"/>
<organism evidence="2 3">
    <name type="scientific">Microbulbifer agarilyticus</name>
    <dbReference type="NCBI Taxonomy" id="260552"/>
    <lineage>
        <taxon>Bacteria</taxon>
        <taxon>Pseudomonadati</taxon>
        <taxon>Pseudomonadota</taxon>
        <taxon>Gammaproteobacteria</taxon>
        <taxon>Cellvibrionales</taxon>
        <taxon>Microbulbiferaceae</taxon>
        <taxon>Microbulbifer</taxon>
    </lineage>
</organism>
<dbReference type="Proteomes" id="UP000188219">
    <property type="component" value="Chromosome"/>
</dbReference>
<evidence type="ECO:0000256" key="1">
    <source>
        <dbReference type="SAM" id="SignalP"/>
    </source>
</evidence>
<feature type="chain" id="PRO_5012681844" description="Esterase" evidence="1">
    <location>
        <begin position="23"/>
        <end position="300"/>
    </location>
</feature>
<name>A0A1Q2M789_9GAMM</name>
<dbReference type="InterPro" id="IPR000801">
    <property type="entry name" value="Esterase-like"/>
</dbReference>
<evidence type="ECO:0000313" key="3">
    <source>
        <dbReference type="Proteomes" id="UP000188219"/>
    </source>
</evidence>
<dbReference type="SUPFAM" id="SSF53474">
    <property type="entry name" value="alpha/beta-Hydrolases"/>
    <property type="match status" value="1"/>
</dbReference>
<dbReference type="KEGG" id="maga:Mag101_13550"/>
<dbReference type="Pfam" id="PF00756">
    <property type="entry name" value="Esterase"/>
    <property type="match status" value="1"/>
</dbReference>
<keyword evidence="1" id="KW-0732">Signal</keyword>
<gene>
    <name evidence="2" type="ORF">Mag101_13550</name>
</gene>
<dbReference type="InterPro" id="IPR029058">
    <property type="entry name" value="AB_hydrolase_fold"/>
</dbReference>
<dbReference type="Gene3D" id="3.40.50.1820">
    <property type="entry name" value="alpha/beta hydrolase"/>
    <property type="match status" value="1"/>
</dbReference>
<keyword evidence="3" id="KW-1185">Reference proteome</keyword>
<dbReference type="PANTHER" id="PTHR48098">
    <property type="entry name" value="ENTEROCHELIN ESTERASE-RELATED"/>
    <property type="match status" value="1"/>
</dbReference>
<dbReference type="STRING" id="260552.Mag101_13550"/>
<dbReference type="EMBL" id="CP019650">
    <property type="protein sequence ID" value="AQQ68541.1"/>
    <property type="molecule type" value="Genomic_DNA"/>
</dbReference>
<reference evidence="2" key="1">
    <citation type="submission" date="2017-02" db="EMBL/GenBank/DDBJ databases">
        <title>Genome of Microbulbifer agarilyticus GP101.</title>
        <authorList>
            <person name="Jung J."/>
            <person name="Bae S.S."/>
            <person name="Baek K."/>
        </authorList>
    </citation>
    <scope>NUCLEOTIDE SEQUENCE [LARGE SCALE GENOMIC DNA]</scope>
    <source>
        <strain evidence="2">GP101</strain>
    </source>
</reference>
<dbReference type="InterPro" id="IPR050583">
    <property type="entry name" value="Mycobacterial_A85_antigen"/>
</dbReference>
<evidence type="ECO:0000313" key="2">
    <source>
        <dbReference type="EMBL" id="AQQ68541.1"/>
    </source>
</evidence>
<dbReference type="RefSeq" id="WP_077406020.1">
    <property type="nucleotide sequence ID" value="NZ_CP019650.1"/>
</dbReference>
<proteinExistence type="predicted"/>
<feature type="signal peptide" evidence="1">
    <location>
        <begin position="1"/>
        <end position="22"/>
    </location>
</feature>
<evidence type="ECO:0008006" key="4">
    <source>
        <dbReference type="Google" id="ProtNLM"/>
    </source>
</evidence>